<name>A0ABV4UH93_9RHOO</name>
<reference evidence="5" key="1">
    <citation type="submission" date="2024-06" db="EMBL/GenBank/DDBJ databases">
        <title>Radixoralia hellwigii gen. nov., sp nov., isolated from a root canal in the human oral cavity.</title>
        <authorList>
            <person name="Bartsch S."/>
            <person name="Wittmer A."/>
            <person name="Schulz A.-K."/>
            <person name="Neumann-Schaal M."/>
            <person name="Wolf J."/>
            <person name="Gronow S."/>
            <person name="Tennert C."/>
            <person name="Haecker G."/>
            <person name="Cieplik F."/>
            <person name="Al-Ahmad A."/>
        </authorList>
    </citation>
    <scope>NUCLEOTIDE SEQUENCE [LARGE SCALE GENOMIC DNA]</scope>
    <source>
        <strain evidence="5">Wk13</strain>
    </source>
</reference>
<protein>
    <submittedName>
        <fullName evidence="4">FeoA family protein</fullName>
    </submittedName>
</protein>
<proteinExistence type="predicted"/>
<dbReference type="Pfam" id="PF04023">
    <property type="entry name" value="FeoA"/>
    <property type="match status" value="1"/>
</dbReference>
<feature type="domain" description="Ferrous iron transporter FeoA-like" evidence="3">
    <location>
        <begin position="32"/>
        <end position="104"/>
    </location>
</feature>
<comment type="caution">
    <text evidence="4">The sequence shown here is derived from an EMBL/GenBank/DDBJ whole genome shotgun (WGS) entry which is preliminary data.</text>
</comment>
<feature type="compositionally biased region" description="Basic and acidic residues" evidence="2">
    <location>
        <begin position="1"/>
        <end position="17"/>
    </location>
</feature>
<evidence type="ECO:0000256" key="2">
    <source>
        <dbReference type="SAM" id="MobiDB-lite"/>
    </source>
</evidence>
<feature type="region of interest" description="Disordered" evidence="2">
    <location>
        <begin position="1"/>
        <end position="27"/>
    </location>
</feature>
<dbReference type="SUPFAM" id="SSF50037">
    <property type="entry name" value="C-terminal domain of transcriptional repressors"/>
    <property type="match status" value="1"/>
</dbReference>
<keyword evidence="5" id="KW-1185">Reference proteome</keyword>
<sequence>MTERSDETPAGFADDRSTTQSGCEGAAHAPWQTLSHLPAGQRCRIHTVGGSGIMRRRLMDLGIFPDAEITLLRVAPLNDPIEIRVGNSFVSLRRSEADLIEAVAL</sequence>
<accession>A0ABV4UH93</accession>
<dbReference type="InterPro" id="IPR008988">
    <property type="entry name" value="Transcriptional_repressor_C"/>
</dbReference>
<dbReference type="InterPro" id="IPR038157">
    <property type="entry name" value="FeoA_core_dom"/>
</dbReference>
<evidence type="ECO:0000313" key="4">
    <source>
        <dbReference type="EMBL" id="MFA9951008.1"/>
    </source>
</evidence>
<dbReference type="EMBL" id="JBEUWX010000003">
    <property type="protein sequence ID" value="MFA9951008.1"/>
    <property type="molecule type" value="Genomic_DNA"/>
</dbReference>
<evidence type="ECO:0000256" key="1">
    <source>
        <dbReference type="ARBA" id="ARBA00023004"/>
    </source>
</evidence>
<dbReference type="PANTHER" id="PTHR42954">
    <property type="entry name" value="FE(2+) TRANSPORT PROTEIN A"/>
    <property type="match status" value="1"/>
</dbReference>
<dbReference type="InterPro" id="IPR052713">
    <property type="entry name" value="FeoA"/>
</dbReference>
<gene>
    <name evidence="4" type="ORF">ABCS64_11845</name>
</gene>
<dbReference type="SMART" id="SM00899">
    <property type="entry name" value="FeoA"/>
    <property type="match status" value="1"/>
</dbReference>
<dbReference type="Proteomes" id="UP001574673">
    <property type="component" value="Unassembled WGS sequence"/>
</dbReference>
<dbReference type="PANTHER" id="PTHR42954:SF2">
    <property type="entry name" value="FE(2+) TRANSPORT PROTEIN A"/>
    <property type="match status" value="1"/>
</dbReference>
<dbReference type="RefSeq" id="WP_418892093.1">
    <property type="nucleotide sequence ID" value="NZ_JBEUWX010000003.1"/>
</dbReference>
<dbReference type="Gene3D" id="2.30.30.90">
    <property type="match status" value="1"/>
</dbReference>
<dbReference type="InterPro" id="IPR007167">
    <property type="entry name" value="Fe-transptr_FeoA-like"/>
</dbReference>
<keyword evidence="1" id="KW-0408">Iron</keyword>
<evidence type="ECO:0000259" key="3">
    <source>
        <dbReference type="SMART" id="SM00899"/>
    </source>
</evidence>
<organism evidence="4 5">
    <name type="scientific">Dentiradicibacter hellwigii</name>
    <dbReference type="NCBI Taxonomy" id="3149053"/>
    <lineage>
        <taxon>Bacteria</taxon>
        <taxon>Pseudomonadati</taxon>
        <taxon>Pseudomonadota</taxon>
        <taxon>Betaproteobacteria</taxon>
        <taxon>Rhodocyclales</taxon>
        <taxon>Rhodocyclaceae</taxon>
        <taxon>Dentiradicibacter</taxon>
    </lineage>
</organism>
<evidence type="ECO:0000313" key="5">
    <source>
        <dbReference type="Proteomes" id="UP001574673"/>
    </source>
</evidence>